<dbReference type="InterPro" id="IPR042175">
    <property type="entry name" value="Cell/Rod_MreC_2"/>
</dbReference>
<dbReference type="PIRSF" id="PIRSF038471">
    <property type="entry name" value="MreC"/>
    <property type="match status" value="1"/>
</dbReference>
<evidence type="ECO:0000256" key="2">
    <source>
        <dbReference type="ARBA" id="ARBA00013855"/>
    </source>
</evidence>
<dbReference type="AlphaFoldDB" id="A0A9D1DZI0"/>
<name>A0A9D1DZI0_9FIRM</name>
<dbReference type="PANTHER" id="PTHR34138">
    <property type="entry name" value="CELL SHAPE-DETERMINING PROTEIN MREC"/>
    <property type="match status" value="1"/>
</dbReference>
<evidence type="ECO:0000256" key="6">
    <source>
        <dbReference type="SAM" id="Coils"/>
    </source>
</evidence>
<protein>
    <recommendedName>
        <fullName evidence="2 5">Cell shape-determining protein MreC</fullName>
    </recommendedName>
    <alternativeName>
        <fullName evidence="4 5">Cell shape protein MreC</fullName>
    </alternativeName>
</protein>
<comment type="similarity">
    <text evidence="1 5">Belongs to the MreC family.</text>
</comment>
<dbReference type="Gene3D" id="2.40.10.350">
    <property type="entry name" value="Rod shape-determining protein MreC, domain 2"/>
    <property type="match status" value="1"/>
</dbReference>
<accession>A0A9D1DZI0</accession>
<gene>
    <name evidence="8" type="primary">mreC</name>
    <name evidence="8" type="ORF">IAB37_09810</name>
</gene>
<keyword evidence="6" id="KW-0175">Coiled coil</keyword>
<comment type="caution">
    <text evidence="8">The sequence shown here is derived from an EMBL/GenBank/DDBJ whole genome shotgun (WGS) entry which is preliminary data.</text>
</comment>
<sequence length="288" mass="30532">MRDFFKSRKGKLLLAGAAVLVGMIVFSARSGGIATWPQQALSLALYPFQKAAQVVTDAVSGWAGVFLNARENYEENIRLQEEVNSLQNQLARYQSLEQENERLREMLDIRQENPDLTLIDAAVIARDPSDFSAFTIDRGSLSGVSLYDPVITSAGLVGYVGELSLTTARVVTLYSPDCNVGAAAADTGDSGNITGDLSLSREGLTRMELIPRDAELSAGSLLMTTGLTGSFPEGILIGEVVEVQMEESGISLWASVRPAADIGGASSVFVVTDFPGKGADEGEGGSDS</sequence>
<keyword evidence="3 5" id="KW-0133">Cell shape</keyword>
<organism evidence="8 9">
    <name type="scientific">Candidatus Faecivivens stercoravium</name>
    <dbReference type="NCBI Taxonomy" id="2840803"/>
    <lineage>
        <taxon>Bacteria</taxon>
        <taxon>Bacillati</taxon>
        <taxon>Bacillota</taxon>
        <taxon>Clostridia</taxon>
        <taxon>Eubacteriales</taxon>
        <taxon>Oscillospiraceae</taxon>
        <taxon>Oscillospiraceae incertae sedis</taxon>
        <taxon>Candidatus Faecivivens</taxon>
    </lineage>
</organism>
<dbReference type="InterPro" id="IPR042177">
    <property type="entry name" value="Cell/Rod_1"/>
</dbReference>
<dbReference type="PANTHER" id="PTHR34138:SF1">
    <property type="entry name" value="CELL SHAPE-DETERMINING PROTEIN MREC"/>
    <property type="match status" value="1"/>
</dbReference>
<feature type="coiled-coil region" evidence="6">
    <location>
        <begin position="69"/>
        <end position="113"/>
    </location>
</feature>
<feature type="domain" description="Rod shape-determining protein MreC beta-barrel core" evidence="7">
    <location>
        <begin position="123"/>
        <end position="271"/>
    </location>
</feature>
<evidence type="ECO:0000313" key="8">
    <source>
        <dbReference type="EMBL" id="HIR61856.1"/>
    </source>
</evidence>
<evidence type="ECO:0000256" key="1">
    <source>
        <dbReference type="ARBA" id="ARBA00009369"/>
    </source>
</evidence>
<dbReference type="Gene3D" id="2.40.10.340">
    <property type="entry name" value="Rod shape-determining protein MreC, domain 1"/>
    <property type="match status" value="1"/>
</dbReference>
<dbReference type="GO" id="GO:0005886">
    <property type="term" value="C:plasma membrane"/>
    <property type="evidence" value="ECO:0007669"/>
    <property type="project" value="TreeGrafter"/>
</dbReference>
<dbReference type="InterPro" id="IPR055342">
    <property type="entry name" value="MreC_beta-barrel_core"/>
</dbReference>
<dbReference type="Pfam" id="PF04085">
    <property type="entry name" value="MreC"/>
    <property type="match status" value="1"/>
</dbReference>
<dbReference type="EMBL" id="DVHA01000318">
    <property type="protein sequence ID" value="HIR61856.1"/>
    <property type="molecule type" value="Genomic_DNA"/>
</dbReference>
<evidence type="ECO:0000313" key="9">
    <source>
        <dbReference type="Proteomes" id="UP000824241"/>
    </source>
</evidence>
<dbReference type="InterPro" id="IPR007221">
    <property type="entry name" value="MreC"/>
</dbReference>
<dbReference type="NCBIfam" id="TIGR00219">
    <property type="entry name" value="mreC"/>
    <property type="match status" value="1"/>
</dbReference>
<evidence type="ECO:0000256" key="4">
    <source>
        <dbReference type="ARBA" id="ARBA00032089"/>
    </source>
</evidence>
<dbReference type="GO" id="GO:0008360">
    <property type="term" value="P:regulation of cell shape"/>
    <property type="evidence" value="ECO:0007669"/>
    <property type="project" value="UniProtKB-KW"/>
</dbReference>
<dbReference type="Proteomes" id="UP000824241">
    <property type="component" value="Unassembled WGS sequence"/>
</dbReference>
<proteinExistence type="inferred from homology"/>
<reference evidence="8" key="1">
    <citation type="submission" date="2020-10" db="EMBL/GenBank/DDBJ databases">
        <authorList>
            <person name="Gilroy R."/>
        </authorList>
    </citation>
    <scope>NUCLEOTIDE SEQUENCE</scope>
    <source>
        <strain evidence="8">CHK189-12415</strain>
    </source>
</reference>
<evidence type="ECO:0000256" key="5">
    <source>
        <dbReference type="PIRNR" id="PIRNR038471"/>
    </source>
</evidence>
<evidence type="ECO:0000256" key="3">
    <source>
        <dbReference type="ARBA" id="ARBA00022960"/>
    </source>
</evidence>
<reference evidence="8" key="2">
    <citation type="journal article" date="2021" name="PeerJ">
        <title>Extensive microbial diversity within the chicken gut microbiome revealed by metagenomics and culture.</title>
        <authorList>
            <person name="Gilroy R."/>
            <person name="Ravi A."/>
            <person name="Getino M."/>
            <person name="Pursley I."/>
            <person name="Horton D.L."/>
            <person name="Alikhan N.F."/>
            <person name="Baker D."/>
            <person name="Gharbi K."/>
            <person name="Hall N."/>
            <person name="Watson M."/>
            <person name="Adriaenssens E.M."/>
            <person name="Foster-Nyarko E."/>
            <person name="Jarju S."/>
            <person name="Secka A."/>
            <person name="Antonio M."/>
            <person name="Oren A."/>
            <person name="Chaudhuri R.R."/>
            <person name="La Ragione R."/>
            <person name="Hildebrand F."/>
            <person name="Pallen M.J."/>
        </authorList>
    </citation>
    <scope>NUCLEOTIDE SEQUENCE</scope>
    <source>
        <strain evidence="8">CHK189-12415</strain>
    </source>
</reference>
<evidence type="ECO:0000259" key="7">
    <source>
        <dbReference type="Pfam" id="PF04085"/>
    </source>
</evidence>
<comment type="function">
    <text evidence="5">Involved in formation and maintenance of cell shape.</text>
</comment>